<evidence type="ECO:0000313" key="2">
    <source>
        <dbReference type="EMBL" id="VDP87724.1"/>
    </source>
</evidence>
<dbReference type="OrthoDB" id="6313395at2759"/>
<feature type="transmembrane region" description="Helical" evidence="1">
    <location>
        <begin position="7"/>
        <end position="27"/>
    </location>
</feature>
<protein>
    <submittedName>
        <fullName evidence="4">1-acyl-sn-glycerol-3-phosphate acyltransferase</fullName>
    </submittedName>
</protein>
<evidence type="ECO:0000313" key="4">
    <source>
        <dbReference type="WBParaSite" id="ECPE_0001088401-mRNA-1"/>
    </source>
</evidence>
<dbReference type="EMBL" id="UZAN01049798">
    <property type="protein sequence ID" value="VDP87724.1"/>
    <property type="molecule type" value="Genomic_DNA"/>
</dbReference>
<keyword evidence="3" id="KW-1185">Reference proteome</keyword>
<organism evidence="4">
    <name type="scientific">Echinostoma caproni</name>
    <dbReference type="NCBI Taxonomy" id="27848"/>
    <lineage>
        <taxon>Eukaryota</taxon>
        <taxon>Metazoa</taxon>
        <taxon>Spiralia</taxon>
        <taxon>Lophotrochozoa</taxon>
        <taxon>Platyhelminthes</taxon>
        <taxon>Trematoda</taxon>
        <taxon>Digenea</taxon>
        <taxon>Plagiorchiida</taxon>
        <taxon>Echinostomata</taxon>
        <taxon>Echinostomatoidea</taxon>
        <taxon>Echinostomatidae</taxon>
        <taxon>Echinostoma</taxon>
    </lineage>
</organism>
<proteinExistence type="predicted"/>
<keyword evidence="1" id="KW-0812">Transmembrane</keyword>
<accession>A0A183AV65</accession>
<keyword evidence="1" id="KW-1133">Transmembrane helix</keyword>
<keyword evidence="1" id="KW-0472">Membrane</keyword>
<sequence length="75" mass="8429">MKHAHHIPLLVHYFILFSPIIIAMISGKELVRWTVYMGIPTISLLRLAVPNNRVRQAIAHRVAQVDQSSVSAMNG</sequence>
<reference evidence="4" key="1">
    <citation type="submission" date="2016-06" db="UniProtKB">
        <authorList>
            <consortium name="WormBaseParasite"/>
        </authorList>
    </citation>
    <scope>IDENTIFICATION</scope>
</reference>
<evidence type="ECO:0000256" key="1">
    <source>
        <dbReference type="SAM" id="Phobius"/>
    </source>
</evidence>
<name>A0A183AV65_9TREM</name>
<dbReference type="WBParaSite" id="ECPE_0001088401-mRNA-1">
    <property type="protein sequence ID" value="ECPE_0001088401-mRNA-1"/>
    <property type="gene ID" value="ECPE_0001088401"/>
</dbReference>
<reference evidence="2 3" key="2">
    <citation type="submission" date="2018-11" db="EMBL/GenBank/DDBJ databases">
        <authorList>
            <consortium name="Pathogen Informatics"/>
        </authorList>
    </citation>
    <scope>NUCLEOTIDE SEQUENCE [LARGE SCALE GENOMIC DNA]</scope>
    <source>
        <strain evidence="2 3">Egypt</strain>
    </source>
</reference>
<dbReference type="Proteomes" id="UP000272942">
    <property type="component" value="Unassembled WGS sequence"/>
</dbReference>
<gene>
    <name evidence="2" type="ORF">ECPE_LOCUS10850</name>
</gene>
<dbReference type="AlphaFoldDB" id="A0A183AV65"/>
<evidence type="ECO:0000313" key="3">
    <source>
        <dbReference type="Proteomes" id="UP000272942"/>
    </source>
</evidence>
<feature type="transmembrane region" description="Helical" evidence="1">
    <location>
        <begin position="33"/>
        <end position="49"/>
    </location>
</feature>